<dbReference type="PROSITE" id="PS51843">
    <property type="entry name" value="NR_LBD"/>
    <property type="match status" value="1"/>
</dbReference>
<feature type="domain" description="Nuclear receptor" evidence="11">
    <location>
        <begin position="131"/>
        <end position="209"/>
    </location>
</feature>
<name>A0A7E6FT75_9MOLL</name>
<feature type="region of interest" description="Disordered" evidence="10">
    <location>
        <begin position="321"/>
        <end position="347"/>
    </location>
</feature>
<dbReference type="GO" id="GO:0000978">
    <property type="term" value="F:RNA polymerase II cis-regulatory region sequence-specific DNA binding"/>
    <property type="evidence" value="ECO:0007669"/>
    <property type="project" value="TreeGrafter"/>
</dbReference>
<dbReference type="GO" id="GO:0008270">
    <property type="term" value="F:zinc ion binding"/>
    <property type="evidence" value="ECO:0007669"/>
    <property type="project" value="UniProtKB-KW"/>
</dbReference>
<feature type="region of interest" description="Disordered" evidence="10">
    <location>
        <begin position="1"/>
        <end position="38"/>
    </location>
</feature>
<dbReference type="SUPFAM" id="SSF48508">
    <property type="entry name" value="Nuclear receptor ligand-binding domain"/>
    <property type="match status" value="1"/>
</dbReference>
<dbReference type="Gene3D" id="3.30.50.10">
    <property type="entry name" value="Erythroid Transcription Factor GATA-1, subunit A"/>
    <property type="match status" value="1"/>
</dbReference>
<evidence type="ECO:0000259" key="11">
    <source>
        <dbReference type="PROSITE" id="PS51030"/>
    </source>
</evidence>
<dbReference type="GO" id="GO:0004879">
    <property type="term" value="F:nuclear receptor activity"/>
    <property type="evidence" value="ECO:0007669"/>
    <property type="project" value="TreeGrafter"/>
</dbReference>
<dbReference type="Pfam" id="PF00105">
    <property type="entry name" value="zf-C4"/>
    <property type="match status" value="1"/>
</dbReference>
<feature type="compositionally biased region" description="Polar residues" evidence="10">
    <location>
        <begin position="7"/>
        <end position="18"/>
    </location>
</feature>
<dbReference type="SUPFAM" id="SSF57716">
    <property type="entry name" value="Glucocorticoid receptor-like (DNA-binding domain)"/>
    <property type="match status" value="1"/>
</dbReference>
<evidence type="ECO:0000256" key="8">
    <source>
        <dbReference type="ARBA" id="ARBA00023170"/>
    </source>
</evidence>
<keyword evidence="9" id="KW-0539">Nucleus</keyword>
<dbReference type="InterPro" id="IPR001723">
    <property type="entry name" value="Nuclear_hrmn_rcpt"/>
</dbReference>
<evidence type="ECO:0000256" key="5">
    <source>
        <dbReference type="ARBA" id="ARBA00023015"/>
    </source>
</evidence>
<dbReference type="RefSeq" id="XP_036370810.1">
    <property type="nucleotide sequence ID" value="XM_036514917.1"/>
</dbReference>
<keyword evidence="13" id="KW-1185">Reference proteome</keyword>
<dbReference type="InterPro" id="IPR000536">
    <property type="entry name" value="Nucl_hrmn_rcpt_lig-bd"/>
</dbReference>
<evidence type="ECO:0000256" key="4">
    <source>
        <dbReference type="ARBA" id="ARBA00022833"/>
    </source>
</evidence>
<evidence type="ECO:0000256" key="1">
    <source>
        <dbReference type="ARBA" id="ARBA00004123"/>
    </source>
</evidence>
<dbReference type="InterPro" id="IPR035500">
    <property type="entry name" value="NHR-like_dom_sf"/>
</dbReference>
<keyword evidence="5" id="KW-0805">Transcription regulation</keyword>
<dbReference type="SMART" id="SM00430">
    <property type="entry name" value="HOLI"/>
    <property type="match status" value="1"/>
</dbReference>
<keyword evidence="7" id="KW-0804">Transcription</keyword>
<evidence type="ECO:0000256" key="2">
    <source>
        <dbReference type="ARBA" id="ARBA00022723"/>
    </source>
</evidence>
<proteinExistence type="predicted"/>
<feature type="compositionally biased region" description="Basic and acidic residues" evidence="10">
    <location>
        <begin position="19"/>
        <end position="38"/>
    </location>
</feature>
<keyword evidence="8" id="KW-0675">Receptor</keyword>
<evidence type="ECO:0000313" key="14">
    <source>
        <dbReference type="RefSeq" id="XP_036370810.1"/>
    </source>
</evidence>
<dbReference type="AlphaFoldDB" id="A0A7E6FT75"/>
<gene>
    <name evidence="14" type="primary">LOC115232352</name>
</gene>
<dbReference type="PANTHER" id="PTHR45805">
    <property type="entry name" value="NUCLEAR HORMONE RECEPTOR HR3-RELATED"/>
    <property type="match status" value="1"/>
</dbReference>
<dbReference type="InterPro" id="IPR001628">
    <property type="entry name" value="Znf_hrmn_rcpt"/>
</dbReference>
<dbReference type="PRINTS" id="PR00047">
    <property type="entry name" value="STROIDFINGER"/>
</dbReference>
<dbReference type="KEGG" id="osn:115232352"/>
<keyword evidence="4" id="KW-0862">Zinc</keyword>
<evidence type="ECO:0000256" key="3">
    <source>
        <dbReference type="ARBA" id="ARBA00022771"/>
    </source>
</evidence>
<sequence length="874" mass="97787">MEENRSQKTLVDSTAESLNHQERNEPRENMLEDRKPFESLIRHSSCEQRELIDDRKMLESPTLHHISEDKDPKEEHKTYENFVPCTNIDGNISLVRNFADSPVIRDSCDRRETVLENHRQFNVSDNSKQSYLKCLVCGDKSSGIHYGVLACEGCKGFFRRALQDIGDPTRKKCFYNKNCEITVQTRNRCQYCRLQKCLALGMSRTAAKLGRRSRKMREMIKTIEDTQTQQALHGLLSLQSEMTPEMLPAFVQAPSPSNSDLSPLVSSTAAVTSSIPIDSEANSVNRSSVTALSLLLKNRAVSTCVPKMAVEEHKLLANGDNSHITNISDAESDEGSKLPEPVDDSPYPKSIAVERSPISVPSTAHKPAVQSIVSSILSIPSSVSFGVQQSSFVLKPSTDIRPTSHAITTVSPSTQRFHNSYINRTSSVQLMNPVSTNSVVVNKHTDRALSTTVSTITTTTQPSVIVANTSLDLRKTFKHDKPVNRSPIKKRPYMISEQEESCNSIQPSKHIKQEVKDSDSCFNNLSPKETVSPEPVNLSCNMTSTPWHRMEQQIPDTTSPSLTVVKQERLSYRSSADHVMTLPSAAHDNAAGASISGHHLNNLRRSEDETIPNMTMIIEEAFSNSFGCQESRMTAIQMRYQELKPSKLLDSMIGKRLNEDIQNGPSLSSRTEKLGDLCWQSFQHRINKTIQDVIVFAKKIPGFTSLEQDSQIKLIKGGCFEIACVVHSNLVDGDSNTIIASDSGLLMSRDDMKAGFPLGEHFVDFLFNFCTRFNAFNLRDIETALFSSLVLISPDRHGLERSDKINRLQELLIQALQHEINAAHPDEVGLFPRLLMSISSLRELGVEHRKMLESLKGQIHFQHDLYAETFDLIT</sequence>
<organism evidence="13 14">
    <name type="scientific">Octopus sinensis</name>
    <name type="common">East Asian common octopus</name>
    <dbReference type="NCBI Taxonomy" id="2607531"/>
    <lineage>
        <taxon>Eukaryota</taxon>
        <taxon>Metazoa</taxon>
        <taxon>Spiralia</taxon>
        <taxon>Lophotrochozoa</taxon>
        <taxon>Mollusca</taxon>
        <taxon>Cephalopoda</taxon>
        <taxon>Coleoidea</taxon>
        <taxon>Octopodiformes</taxon>
        <taxon>Octopoda</taxon>
        <taxon>Incirrata</taxon>
        <taxon>Octopodidae</taxon>
        <taxon>Octopus</taxon>
    </lineage>
</organism>
<accession>A0A7E6FT75</accession>
<evidence type="ECO:0000259" key="12">
    <source>
        <dbReference type="PROSITE" id="PS51843"/>
    </source>
</evidence>
<dbReference type="PANTHER" id="PTHR45805:SF2">
    <property type="entry name" value="NUCLEAR HORMONE RECEPTOR HR3-RELATED"/>
    <property type="match status" value="1"/>
</dbReference>
<evidence type="ECO:0000313" key="13">
    <source>
        <dbReference type="Proteomes" id="UP000515154"/>
    </source>
</evidence>
<dbReference type="Proteomes" id="UP000515154">
    <property type="component" value="Linkage group LG2"/>
</dbReference>
<keyword evidence="3" id="KW-0863">Zinc-finger</keyword>
<comment type="subcellular location">
    <subcellularLocation>
        <location evidence="1">Nucleus</location>
    </subcellularLocation>
</comment>
<dbReference type="PROSITE" id="PS51030">
    <property type="entry name" value="NUCLEAR_REC_DBD_2"/>
    <property type="match status" value="1"/>
</dbReference>
<dbReference type="InterPro" id="IPR013088">
    <property type="entry name" value="Znf_NHR/GATA"/>
</dbReference>
<dbReference type="CDD" id="cd06929">
    <property type="entry name" value="NR_LBD_F1"/>
    <property type="match status" value="1"/>
</dbReference>
<dbReference type="PROSITE" id="PS00031">
    <property type="entry name" value="NUCLEAR_REC_DBD_1"/>
    <property type="match status" value="1"/>
</dbReference>
<dbReference type="Pfam" id="PF00104">
    <property type="entry name" value="Hormone_recep"/>
    <property type="match status" value="1"/>
</dbReference>
<dbReference type="SMART" id="SM00399">
    <property type="entry name" value="ZnF_C4"/>
    <property type="match status" value="1"/>
</dbReference>
<dbReference type="GO" id="GO:0005634">
    <property type="term" value="C:nucleus"/>
    <property type="evidence" value="ECO:0007669"/>
    <property type="project" value="UniProtKB-SubCell"/>
</dbReference>
<evidence type="ECO:0000256" key="7">
    <source>
        <dbReference type="ARBA" id="ARBA00023163"/>
    </source>
</evidence>
<reference evidence="14" key="1">
    <citation type="submission" date="2025-08" db="UniProtKB">
        <authorList>
            <consortium name="RefSeq"/>
        </authorList>
    </citation>
    <scope>IDENTIFICATION</scope>
</reference>
<keyword evidence="2" id="KW-0479">Metal-binding</keyword>
<feature type="domain" description="NR LBD" evidence="12">
    <location>
        <begin position="644"/>
        <end position="874"/>
    </location>
</feature>
<protein>
    <submittedName>
        <fullName evidence="14">Ecdysone-induced protein 75B, isoforms C/D-like isoform X1</fullName>
    </submittedName>
</protein>
<evidence type="ECO:0000256" key="9">
    <source>
        <dbReference type="ARBA" id="ARBA00023242"/>
    </source>
</evidence>
<dbReference type="PRINTS" id="PR00398">
    <property type="entry name" value="STRDHORMONER"/>
</dbReference>
<keyword evidence="6" id="KW-0238">DNA-binding</keyword>
<evidence type="ECO:0000256" key="6">
    <source>
        <dbReference type="ARBA" id="ARBA00023125"/>
    </source>
</evidence>
<evidence type="ECO:0000256" key="10">
    <source>
        <dbReference type="SAM" id="MobiDB-lite"/>
    </source>
</evidence>
<dbReference type="CDD" id="cd06916">
    <property type="entry name" value="NR_DBD_like"/>
    <property type="match status" value="1"/>
</dbReference>
<dbReference type="Gene3D" id="1.10.565.10">
    <property type="entry name" value="Retinoid X Receptor"/>
    <property type="match status" value="1"/>
</dbReference>